<dbReference type="Pfam" id="PF13715">
    <property type="entry name" value="CarbopepD_reg_2"/>
    <property type="match status" value="1"/>
</dbReference>
<dbReference type="InterPro" id="IPR008969">
    <property type="entry name" value="CarboxyPept-like_regulatory"/>
</dbReference>
<comment type="caution">
    <text evidence="1">The sequence shown here is derived from an EMBL/GenBank/DDBJ whole genome shotgun (WGS) entry which is preliminary data.</text>
</comment>
<evidence type="ECO:0000313" key="1">
    <source>
        <dbReference type="EMBL" id="ETK02289.1"/>
    </source>
</evidence>
<accession>W2C4Z2</accession>
<dbReference type="Proteomes" id="UP000018837">
    <property type="component" value="Unassembled WGS sequence"/>
</dbReference>
<gene>
    <name evidence="1" type="ORF">N425_05090</name>
</gene>
<name>W2C4Z2_9BACT</name>
<dbReference type="AlphaFoldDB" id="W2C4Z2"/>
<evidence type="ECO:0000313" key="2">
    <source>
        <dbReference type="Proteomes" id="UP000018837"/>
    </source>
</evidence>
<sequence>MATGMVGLRSAAQTDAPARRTYATVSGTVRDTRTNRVLPAVHVAVPGTGVGTVTNADGYFSLHVADSLRADRIEFSHIGYALLTYPIRPGKQVEAASIRLTPNANLLEEVTVMGGDARDLVRQAVDRITDNYPQRANRLTGFYREVIRKGRRYIDISEAIVGLYKTPYNGVGTNADRVRLEKGRRLLSQRPGDTLIVKFEGGPTLSIFLDVVKNSDLMFAPDEMEHYAFRYNRTILIDDRPHVEIRFMPRVVCPYALYEGLLYIDSETRTISRAEFSLDMTDRLKATQAMLRKKPAGLRFRPERLAFLVTYRRQADGRSSLAYVRCETAFRCDWHRRLFATSYVVTSEMAITDRDETHAEKIPYREAFRSRDALTDRAADFYDANFWEGYNIIEPTESLENAVGRLMRRRSHD</sequence>
<reference evidence="1 2" key="1">
    <citation type="submission" date="2013-11" db="EMBL/GenBank/DDBJ databases">
        <title>Single cell genomics of uncultured Tannerella BU063 (oral taxon 286).</title>
        <authorList>
            <person name="Beall C.J."/>
            <person name="Campbell A.G."/>
            <person name="Griffen A.L."/>
            <person name="Podar M."/>
            <person name="Leys E.J."/>
        </authorList>
    </citation>
    <scope>NUCLEOTIDE SEQUENCE [LARGE SCALE GENOMIC DNA]</scope>
    <source>
        <strain evidence="1">Cell 2</strain>
    </source>
</reference>
<proteinExistence type="predicted"/>
<organism evidence="1 2">
    <name type="scientific">Tannerella sp. oral taxon BU063 isolate Cell 2</name>
    <dbReference type="NCBI Taxonomy" id="1411148"/>
    <lineage>
        <taxon>Bacteria</taxon>
        <taxon>Pseudomonadati</taxon>
        <taxon>Bacteroidota</taxon>
        <taxon>Bacteroidia</taxon>
        <taxon>Bacteroidales</taxon>
        <taxon>Tannerellaceae</taxon>
        <taxon>Tannerella</taxon>
    </lineage>
</organism>
<evidence type="ECO:0008006" key="3">
    <source>
        <dbReference type="Google" id="ProtNLM"/>
    </source>
</evidence>
<dbReference type="Gene3D" id="2.60.40.1120">
    <property type="entry name" value="Carboxypeptidase-like, regulatory domain"/>
    <property type="match status" value="1"/>
</dbReference>
<dbReference type="EMBL" id="AYUF01000369">
    <property type="protein sequence ID" value="ETK02289.1"/>
    <property type="molecule type" value="Genomic_DNA"/>
</dbReference>
<dbReference type="PATRIC" id="fig|1411148.3.peg.732"/>
<protein>
    <recommendedName>
        <fullName evidence="3">Carboxypeptidase-like regulatory domain-containing protein</fullName>
    </recommendedName>
</protein>
<dbReference type="SUPFAM" id="SSF49464">
    <property type="entry name" value="Carboxypeptidase regulatory domain-like"/>
    <property type="match status" value="1"/>
</dbReference>